<keyword evidence="2" id="KW-1185">Reference proteome</keyword>
<proteinExistence type="predicted"/>
<dbReference type="RefSeq" id="WP_264065334.1">
    <property type="nucleotide sequence ID" value="NZ_JACKTY010000004.1"/>
</dbReference>
<evidence type="ECO:0000313" key="1">
    <source>
        <dbReference type="EMBL" id="MCV7224503.1"/>
    </source>
</evidence>
<organism evidence="1 2">
    <name type="scientific">Mycolicibacterium komossense</name>
    <dbReference type="NCBI Taxonomy" id="1779"/>
    <lineage>
        <taxon>Bacteria</taxon>
        <taxon>Bacillati</taxon>
        <taxon>Actinomycetota</taxon>
        <taxon>Actinomycetes</taxon>
        <taxon>Mycobacteriales</taxon>
        <taxon>Mycobacteriaceae</taxon>
        <taxon>Mycolicibacterium</taxon>
    </lineage>
</organism>
<sequence length="417" mass="43870">MSVRRLAAVDAQTFWMSTQVPNDQFLLYTFAGVFDGLDDVLAGLADRARACPDLTMRVADGCALRYPRWVPAPVDANQVRLHAAGLSWAACLSVVAALADDQLDPRSAAWRLHVFASVSGAPGASSPVTVAVVQIAHCLADGTRSAELAAWLFGRDVPVRPLAAGRRGSLVLRGITAACSHRAMVRDLEAGRLAPAGEPQLPILTNNAPAGPRRIRTLLRQRSALPAGRTVTVAVLNAIGVALDGYLRDRIEDPARLSAEVLLAKPGIRLAQNHFRSIGVGLHPRLDPIARAGAIDADLRAGRSRAEHPATLAADRAFAATPAPLLRWGVAQFDPAVRAARVTGATVVSSVNRGPADLHFGPAPVLWTAGYPALSPMMGLTHGVHGLGDTIAVSVHGAESGVDIDDYTARLDCALGR</sequence>
<dbReference type="Proteomes" id="UP001526201">
    <property type="component" value="Unassembled WGS sequence"/>
</dbReference>
<accession>A0ABT3C4V0</accession>
<gene>
    <name evidence="1" type="ORF">H7J73_00380</name>
</gene>
<reference evidence="1 2" key="1">
    <citation type="journal article" date="2022" name="BMC Genomics">
        <title>Comparative genome analysis of mycobacteria focusing on tRNA and non-coding RNA.</title>
        <authorList>
            <person name="Behra P.R.K."/>
            <person name="Pettersson B.M.F."/>
            <person name="Ramesh M."/>
            <person name="Das S."/>
            <person name="Dasgupta S."/>
            <person name="Kirsebom L.A."/>
        </authorList>
    </citation>
    <scope>NUCLEOTIDE SEQUENCE [LARGE SCALE GENOMIC DNA]</scope>
    <source>
        <strain evidence="1 2">DSM 44078</strain>
    </source>
</reference>
<comment type="caution">
    <text evidence="1">The sequence shown here is derived from an EMBL/GenBank/DDBJ whole genome shotgun (WGS) entry which is preliminary data.</text>
</comment>
<evidence type="ECO:0000313" key="2">
    <source>
        <dbReference type="Proteomes" id="UP001526201"/>
    </source>
</evidence>
<name>A0ABT3C4V0_9MYCO</name>
<dbReference type="EMBL" id="JACKTY010000004">
    <property type="protein sequence ID" value="MCV7224503.1"/>
    <property type="molecule type" value="Genomic_DNA"/>
</dbReference>
<protein>
    <submittedName>
        <fullName evidence="1">DUF1298 domain-containing protein</fullName>
    </submittedName>
</protein>